<protein>
    <submittedName>
        <fullName evidence="2">Predicted protein</fullName>
    </submittedName>
</protein>
<name>D2VNY4_NAEGR</name>
<dbReference type="Proteomes" id="UP000006671">
    <property type="component" value="Unassembled WGS sequence"/>
</dbReference>
<evidence type="ECO:0000313" key="2">
    <source>
        <dbReference type="EMBL" id="EFC41500.1"/>
    </source>
</evidence>
<feature type="compositionally biased region" description="Basic residues" evidence="1">
    <location>
        <begin position="530"/>
        <end position="541"/>
    </location>
</feature>
<dbReference type="EMBL" id="GG738885">
    <property type="protein sequence ID" value="EFC41500.1"/>
    <property type="molecule type" value="Genomic_DNA"/>
</dbReference>
<evidence type="ECO:0000256" key="1">
    <source>
        <dbReference type="SAM" id="MobiDB-lite"/>
    </source>
</evidence>
<organism evidence="3">
    <name type="scientific">Naegleria gruberi</name>
    <name type="common">Amoeba</name>
    <dbReference type="NCBI Taxonomy" id="5762"/>
    <lineage>
        <taxon>Eukaryota</taxon>
        <taxon>Discoba</taxon>
        <taxon>Heterolobosea</taxon>
        <taxon>Tetramitia</taxon>
        <taxon>Eutetramitia</taxon>
        <taxon>Vahlkampfiidae</taxon>
        <taxon>Naegleria</taxon>
    </lineage>
</organism>
<dbReference type="GeneID" id="8862443"/>
<dbReference type="VEuPathDB" id="AmoebaDB:NAEGRDRAFT_70662"/>
<sequence length="555" mass="62550">MSSKPNSSSGIKSDKIAIYQACFISPEYEEKLLEVDAILEARKKDKSISIDDFLNQSRDRKSKKKKKSEDSLLMDTEDLRKLFDVIKKKADIGNEDNSFTSKGKREKEEIIINLLAGNEKALNVFRDILSECKKNIVAHNNRFVKIEPIWQVGVAVVLTSKFKDDYINIGFGNLKSVPVEGSEIVQVEIRQILEHAEQFVNGVEIVTGSIIDYPYSLLSKYMTEQDNRLLSNPPPSRRNILPVNNLLIFDSRSTRMDIGGEESVMNVDRMHVDQPIISDLDRITSNNSDSGSSNINQIANNPIPNTIQNNHTSNHSLVPTNPIHINSNPILTNSSINNQVVTNLHNSSNNNKLSFISNHNNTTLIAMNSNDNIPASALLHNYEYMFGNDGISNPNTNKPFLVVSTKDMIKLLDSYSQLIAHYDIMKMQIDSDSQLINSFKILASGRKIIDTSVVAVQTVIILFGQKEKVITKTELANFKKIVHINHALDKIVEWFDLEESNLSNHEQQLKTFLSQYHKGLELNESSLRNRNSKKPPKKKRKQVQDSSGASSSNDQ</sequence>
<dbReference type="KEGG" id="ngr:NAEGRDRAFT_70662"/>
<evidence type="ECO:0000313" key="3">
    <source>
        <dbReference type="Proteomes" id="UP000006671"/>
    </source>
</evidence>
<dbReference type="InParanoid" id="D2VNY4"/>
<feature type="compositionally biased region" description="Polar residues" evidence="1">
    <location>
        <begin position="544"/>
        <end position="555"/>
    </location>
</feature>
<proteinExistence type="predicted"/>
<dbReference type="RefSeq" id="XP_002674244.1">
    <property type="nucleotide sequence ID" value="XM_002674198.1"/>
</dbReference>
<reference evidence="2 3" key="1">
    <citation type="journal article" date="2010" name="Cell">
        <title>The genome of Naegleria gruberi illuminates early eukaryotic versatility.</title>
        <authorList>
            <person name="Fritz-Laylin L.K."/>
            <person name="Prochnik S.E."/>
            <person name="Ginger M.L."/>
            <person name="Dacks J.B."/>
            <person name="Carpenter M.L."/>
            <person name="Field M.C."/>
            <person name="Kuo A."/>
            <person name="Paredez A."/>
            <person name="Chapman J."/>
            <person name="Pham J."/>
            <person name="Shu S."/>
            <person name="Neupane R."/>
            <person name="Cipriano M."/>
            <person name="Mancuso J."/>
            <person name="Tu H."/>
            <person name="Salamov A."/>
            <person name="Lindquist E."/>
            <person name="Shapiro H."/>
            <person name="Lucas S."/>
            <person name="Grigoriev I.V."/>
            <person name="Cande W.Z."/>
            <person name="Fulton C."/>
            <person name="Rokhsar D.S."/>
            <person name="Dawson S.C."/>
        </authorList>
    </citation>
    <scope>NUCLEOTIDE SEQUENCE [LARGE SCALE GENOMIC DNA]</scope>
    <source>
        <strain evidence="2 3">NEG-M</strain>
    </source>
</reference>
<dbReference type="AlphaFoldDB" id="D2VNY4"/>
<gene>
    <name evidence="2" type="ORF">NAEGRDRAFT_70662</name>
</gene>
<accession>D2VNY4</accession>
<feature type="region of interest" description="Disordered" evidence="1">
    <location>
        <begin position="524"/>
        <end position="555"/>
    </location>
</feature>
<keyword evidence="3" id="KW-1185">Reference proteome</keyword>